<dbReference type="SMART" id="SM00343">
    <property type="entry name" value="ZnF_C2HC"/>
    <property type="match status" value="2"/>
</dbReference>
<dbReference type="GO" id="GO:0003676">
    <property type="term" value="F:nucleic acid binding"/>
    <property type="evidence" value="ECO:0007669"/>
    <property type="project" value="InterPro"/>
</dbReference>
<dbReference type="InterPro" id="IPR021109">
    <property type="entry name" value="Peptidase_aspartic_dom_sf"/>
</dbReference>
<dbReference type="Gene3D" id="4.10.60.10">
    <property type="entry name" value="Zinc finger, CCHC-type"/>
    <property type="match status" value="1"/>
</dbReference>
<feature type="domain" description="CCHC-type" evidence="3">
    <location>
        <begin position="351"/>
        <end position="366"/>
    </location>
</feature>
<dbReference type="InterPro" id="IPR036875">
    <property type="entry name" value="Znf_CCHC_sf"/>
</dbReference>
<dbReference type="GO" id="GO:0008270">
    <property type="term" value="F:zinc ion binding"/>
    <property type="evidence" value="ECO:0007669"/>
    <property type="project" value="UniProtKB-KW"/>
</dbReference>
<dbReference type="PROSITE" id="PS50158">
    <property type="entry name" value="ZF_CCHC"/>
    <property type="match status" value="1"/>
</dbReference>
<dbReference type="Gene3D" id="2.40.70.10">
    <property type="entry name" value="Acid Proteases"/>
    <property type="match status" value="1"/>
</dbReference>
<dbReference type="AlphaFoldDB" id="A0A8T2SAK1"/>
<keyword evidence="1" id="KW-0863">Zinc-finger</keyword>
<keyword evidence="1" id="KW-0862">Zinc</keyword>
<dbReference type="OMA" id="VAMNEEC"/>
<dbReference type="InterPro" id="IPR005162">
    <property type="entry name" value="Retrotrans_gag_dom"/>
</dbReference>
<gene>
    <name evidence="4" type="ORF">KP509_21G062300</name>
</gene>
<comment type="caution">
    <text evidence="4">The sequence shown here is derived from an EMBL/GenBank/DDBJ whole genome shotgun (WGS) entry which is preliminary data.</text>
</comment>
<keyword evidence="5" id="KW-1185">Reference proteome</keyword>
<evidence type="ECO:0000256" key="2">
    <source>
        <dbReference type="SAM" id="MobiDB-lite"/>
    </source>
</evidence>
<dbReference type="CDD" id="cd00303">
    <property type="entry name" value="retropepsin_like"/>
    <property type="match status" value="1"/>
</dbReference>
<evidence type="ECO:0000313" key="4">
    <source>
        <dbReference type="EMBL" id="KAH7315719.1"/>
    </source>
</evidence>
<accession>A0A8T2SAK1</accession>
<dbReference type="Pfam" id="PF03732">
    <property type="entry name" value="Retrotrans_gag"/>
    <property type="match status" value="1"/>
</dbReference>
<dbReference type="OrthoDB" id="6086417at2759"/>
<dbReference type="EMBL" id="CM035426">
    <property type="protein sequence ID" value="KAH7315719.1"/>
    <property type="molecule type" value="Genomic_DNA"/>
</dbReference>
<dbReference type="InterPro" id="IPR001878">
    <property type="entry name" value="Znf_CCHC"/>
</dbReference>
<evidence type="ECO:0000313" key="5">
    <source>
        <dbReference type="Proteomes" id="UP000825935"/>
    </source>
</evidence>
<feature type="compositionally biased region" description="Basic and acidic residues" evidence="2">
    <location>
        <begin position="14"/>
        <end position="33"/>
    </location>
</feature>
<name>A0A8T2SAK1_CERRI</name>
<feature type="region of interest" description="Disordered" evidence="2">
    <location>
        <begin position="1"/>
        <end position="43"/>
    </location>
</feature>
<organism evidence="4 5">
    <name type="scientific">Ceratopteris richardii</name>
    <name type="common">Triangle waterfern</name>
    <dbReference type="NCBI Taxonomy" id="49495"/>
    <lineage>
        <taxon>Eukaryota</taxon>
        <taxon>Viridiplantae</taxon>
        <taxon>Streptophyta</taxon>
        <taxon>Embryophyta</taxon>
        <taxon>Tracheophyta</taxon>
        <taxon>Polypodiopsida</taxon>
        <taxon>Polypodiidae</taxon>
        <taxon>Polypodiales</taxon>
        <taxon>Pteridineae</taxon>
        <taxon>Pteridaceae</taxon>
        <taxon>Parkerioideae</taxon>
        <taxon>Ceratopteris</taxon>
    </lineage>
</organism>
<dbReference type="SUPFAM" id="SSF50630">
    <property type="entry name" value="Acid proteases"/>
    <property type="match status" value="1"/>
</dbReference>
<dbReference type="SUPFAM" id="SSF57756">
    <property type="entry name" value="Retrovirus zinc finger-like domains"/>
    <property type="match status" value="1"/>
</dbReference>
<dbReference type="PANTHER" id="PTHR33223">
    <property type="entry name" value="CCHC-TYPE DOMAIN-CONTAINING PROTEIN"/>
    <property type="match status" value="1"/>
</dbReference>
<dbReference type="Proteomes" id="UP000825935">
    <property type="component" value="Chromosome 21"/>
</dbReference>
<proteinExistence type="predicted"/>
<protein>
    <recommendedName>
        <fullName evidence="3">CCHC-type domain-containing protein</fullName>
    </recommendedName>
</protein>
<keyword evidence="1" id="KW-0479">Metal-binding</keyword>
<evidence type="ECO:0000259" key="3">
    <source>
        <dbReference type="PROSITE" id="PS50158"/>
    </source>
</evidence>
<feature type="compositionally biased region" description="Polar residues" evidence="2">
    <location>
        <begin position="1"/>
        <end position="13"/>
    </location>
</feature>
<evidence type="ECO:0000256" key="1">
    <source>
        <dbReference type="PROSITE-ProRule" id="PRU00047"/>
    </source>
</evidence>
<sequence length="837" mass="95206">MSEGSSSSGATQTQREEHAQRRALERERRRWEPQGEWTSIGSKKSAKNVYSRRRVANQVRKFEGGILKPRVLNFCDRSDIDITPLFEMAQRISVHLGDFTKFSGTWDEDPDSFIQLFEVTCEANDVVDQDQRLRIFPAILRDEAANWYGNLTPQERGTYQMLKEAFLAKFRRQGFQDRLAQQMDYLRQGVNESIDNYIQRMETLVRKMGANAPNDETLKRKFILGLRDPTAQQHISLTRPATLMDAKEQARLWEEVQLCQQRKMELLYEPMGGPGSILMKDPGQGSPALTTPAFVAATSTPGEGQGGDYPRGAARDQRRDGPIQCWRCHGFGHTQSRCPNEKKPIDYTPLCRYCSGEGHFDEDCPKRRAAAGKEKGPMHSTTRAQEQVPTIGVVFKTPNPQEGSSSSMHFVDAYEAKKPHKEPTVAVVTRTQKYWKKNLGGEGEEGSQEKIGEREEVENQVGGFAEQQELEDGEEIEILPPVTKEFVPGIAPFPERLRAPRCRKERQSLEEVDIVKLLADTEVTLDIGTLLKCSPAYRKQFYNEYIKKPRKARDKKRQDKDVQGIIQSITTQIDSNAPAVTVEIKGYAVPGAQLDSGAAVNLMTEFMMKALGLNHMEETPMSLRMADQTQVKPAGLLKNVSTVVGGLEFKVDYLIVRPRTSEATFSILLGRPWLVQAECVHDWRTSFISIGPKSNRIQLQVSPPSSNKKKTIIVDEMEKKEKEKTRQEIARTRFSLNTDTYKNLLQDGFNLQLFKNQDTKMGEYQNPLLYKDDSDQELLGWLTHTSEFECYMLSIDAKENKATQSLEKGTSREELKLELAPTMEVQQLRERVRMLEK</sequence>
<dbReference type="PANTHER" id="PTHR33223:SF6">
    <property type="entry name" value="CCHC-TYPE DOMAIN-CONTAINING PROTEIN"/>
    <property type="match status" value="1"/>
</dbReference>
<reference evidence="4" key="1">
    <citation type="submission" date="2021-08" db="EMBL/GenBank/DDBJ databases">
        <title>WGS assembly of Ceratopteris richardii.</title>
        <authorList>
            <person name="Marchant D.B."/>
            <person name="Chen G."/>
            <person name="Jenkins J."/>
            <person name="Shu S."/>
            <person name="Leebens-Mack J."/>
            <person name="Grimwood J."/>
            <person name="Schmutz J."/>
            <person name="Soltis P."/>
            <person name="Soltis D."/>
            <person name="Chen Z.-H."/>
        </authorList>
    </citation>
    <scope>NUCLEOTIDE SEQUENCE</scope>
    <source>
        <strain evidence="4">Whitten #5841</strain>
        <tissue evidence="4">Leaf</tissue>
    </source>
</reference>